<evidence type="ECO:0000313" key="1">
    <source>
        <dbReference type="EMBL" id="MFD1218329.1"/>
    </source>
</evidence>
<comment type="caution">
    <text evidence="1">The sequence shown here is derived from an EMBL/GenBank/DDBJ whole genome shotgun (WGS) entry which is preliminary data.</text>
</comment>
<dbReference type="Proteomes" id="UP001597264">
    <property type="component" value="Unassembled WGS sequence"/>
</dbReference>
<dbReference type="RefSeq" id="WP_230435190.1">
    <property type="nucleotide sequence ID" value="NZ_CP087715.1"/>
</dbReference>
<reference evidence="2" key="1">
    <citation type="journal article" date="2019" name="Int. J. Syst. Evol. Microbiol.">
        <title>The Global Catalogue of Microorganisms (GCM) 10K type strain sequencing project: providing services to taxonomists for standard genome sequencing and annotation.</title>
        <authorList>
            <consortium name="The Broad Institute Genomics Platform"/>
            <consortium name="The Broad Institute Genome Sequencing Center for Infectious Disease"/>
            <person name="Wu L."/>
            <person name="Ma J."/>
        </authorList>
    </citation>
    <scope>NUCLEOTIDE SEQUENCE [LARGE SCALE GENOMIC DNA]</scope>
    <source>
        <strain evidence="2">CCUG 54356</strain>
    </source>
</reference>
<dbReference type="EMBL" id="JBHTLR010000034">
    <property type="protein sequence ID" value="MFD1218329.1"/>
    <property type="molecule type" value="Genomic_DNA"/>
</dbReference>
<sequence>MDLLGVSIHLHELRTAGDSGDDGELRNIEFFIREGIRPQRLFDDNSQVVTGYWPLYHNNVGYGAVTQRILYQFVERDSNGDGQLSTADRSTLAVSLPDGSNYRQLGGATGEVLDMTYLSERGELLVDMLDGDQVVQRMYVLAEMTSQ</sequence>
<evidence type="ECO:0000313" key="2">
    <source>
        <dbReference type="Proteomes" id="UP001597264"/>
    </source>
</evidence>
<protein>
    <submittedName>
        <fullName evidence="1">Uncharacterized protein</fullName>
    </submittedName>
</protein>
<accession>A0ABW3UFT3</accession>
<proteinExistence type="predicted"/>
<keyword evidence="2" id="KW-1185">Reference proteome</keyword>
<organism evidence="1 2">
    <name type="scientific">Microbulbifer celer</name>
    <dbReference type="NCBI Taxonomy" id="435905"/>
    <lineage>
        <taxon>Bacteria</taxon>
        <taxon>Pseudomonadati</taxon>
        <taxon>Pseudomonadota</taxon>
        <taxon>Gammaproteobacteria</taxon>
        <taxon>Cellvibrionales</taxon>
        <taxon>Microbulbiferaceae</taxon>
        <taxon>Microbulbifer</taxon>
    </lineage>
</organism>
<name>A0ABW3UFT3_9GAMM</name>
<gene>
    <name evidence="1" type="ORF">ACFQ2X_17130</name>
</gene>